<name>A0AAD5VIK4_9AGAR</name>
<comment type="caution">
    <text evidence="1">The sequence shown here is derived from an EMBL/GenBank/DDBJ whole genome shotgun (WGS) entry which is preliminary data.</text>
</comment>
<dbReference type="Proteomes" id="UP001213000">
    <property type="component" value="Unassembled WGS sequence"/>
</dbReference>
<keyword evidence="2" id="KW-1185">Reference proteome</keyword>
<evidence type="ECO:0000313" key="2">
    <source>
        <dbReference type="Proteomes" id="UP001213000"/>
    </source>
</evidence>
<protein>
    <submittedName>
        <fullName evidence="1">Uncharacterized protein</fullName>
    </submittedName>
</protein>
<dbReference type="AlphaFoldDB" id="A0AAD5VIK4"/>
<accession>A0AAD5VIK4</accession>
<reference evidence="1" key="1">
    <citation type="submission" date="2022-07" db="EMBL/GenBank/DDBJ databases">
        <title>Genome Sequence of Leucocoprinus birnbaumii.</title>
        <authorList>
            <person name="Buettner E."/>
        </authorList>
    </citation>
    <scope>NUCLEOTIDE SEQUENCE</scope>
    <source>
        <strain evidence="1">VT141</strain>
    </source>
</reference>
<gene>
    <name evidence="1" type="ORF">NP233_g12427</name>
</gene>
<sequence length="223" mass="25585">MQLSQGPPLTLKSDWKWRVEAARLTGANQLMTSVNMRQFLDMLLHLVARPSEASARTGLMLSSTGYQRCFRLTKGWSGCGICFGYMDYTVIISTPKMAEYFLYNPILNNPRMTDLVSYIDLVLDQTAKGFRTAFQLVRTQLLHRMLAVIWSFSDTMPDMIGGILATWIQHSFKDIGQDDWFEVASLDRYRFDYEQSQLFPPMTCVLMQPLYGSPSSLLTLMRD</sequence>
<dbReference type="EMBL" id="JANIEX010001791">
    <property type="protein sequence ID" value="KAJ3554414.1"/>
    <property type="molecule type" value="Genomic_DNA"/>
</dbReference>
<organism evidence="1 2">
    <name type="scientific">Leucocoprinus birnbaumii</name>
    <dbReference type="NCBI Taxonomy" id="56174"/>
    <lineage>
        <taxon>Eukaryota</taxon>
        <taxon>Fungi</taxon>
        <taxon>Dikarya</taxon>
        <taxon>Basidiomycota</taxon>
        <taxon>Agaricomycotina</taxon>
        <taxon>Agaricomycetes</taxon>
        <taxon>Agaricomycetidae</taxon>
        <taxon>Agaricales</taxon>
        <taxon>Agaricineae</taxon>
        <taxon>Agaricaceae</taxon>
        <taxon>Leucocoprinus</taxon>
    </lineage>
</organism>
<proteinExistence type="predicted"/>
<evidence type="ECO:0000313" key="1">
    <source>
        <dbReference type="EMBL" id="KAJ3554414.1"/>
    </source>
</evidence>